<name>B1ZN70_OPITP</name>
<dbReference type="Proteomes" id="UP000007013">
    <property type="component" value="Chromosome"/>
</dbReference>
<organism evidence="2 3">
    <name type="scientific">Opitutus terrae (strain DSM 11246 / JCM 15787 / PB90-1)</name>
    <dbReference type="NCBI Taxonomy" id="452637"/>
    <lineage>
        <taxon>Bacteria</taxon>
        <taxon>Pseudomonadati</taxon>
        <taxon>Verrucomicrobiota</taxon>
        <taxon>Opitutia</taxon>
        <taxon>Opitutales</taxon>
        <taxon>Opitutaceae</taxon>
        <taxon>Opitutus</taxon>
    </lineage>
</organism>
<dbReference type="HOGENOM" id="CLU_1033797_0_0_0"/>
<evidence type="ECO:0000313" key="2">
    <source>
        <dbReference type="EMBL" id="ACB73439.1"/>
    </source>
</evidence>
<sequence>MSFPSDFSAGLPERGASRQSPPRPLTVQDQGTAAALAAAAELVNRVVDDASLAARLRTQGYDEEELRAGVTLHTAAEDIFAECQQALGDLDQTQADYDETWVNAREEYLEFRWAVRSDYPDPRTRKLLRVDGVVADQMHEFIAQAAMSYRAAQILQSSTAPAETEFTPERLRQALAELRLLARLEMTLQACRSNAERRREERDLAVAMLNLWMRDFERATRAALGGIAHPPVSSWLFRARPLELGHGLHRPRTHRFPARLRTRFPRSRS</sequence>
<proteinExistence type="predicted"/>
<keyword evidence="3" id="KW-1185">Reference proteome</keyword>
<dbReference type="AlphaFoldDB" id="B1ZN70"/>
<protein>
    <submittedName>
        <fullName evidence="2">Uncharacterized protein</fullName>
    </submittedName>
</protein>
<dbReference type="KEGG" id="ote:Oter_0148"/>
<dbReference type="EMBL" id="CP001032">
    <property type="protein sequence ID" value="ACB73439.1"/>
    <property type="molecule type" value="Genomic_DNA"/>
</dbReference>
<gene>
    <name evidence="2" type="ordered locus">Oter_0148</name>
</gene>
<evidence type="ECO:0000313" key="3">
    <source>
        <dbReference type="Proteomes" id="UP000007013"/>
    </source>
</evidence>
<feature type="region of interest" description="Disordered" evidence="1">
    <location>
        <begin position="1"/>
        <end position="26"/>
    </location>
</feature>
<reference evidence="2 3" key="1">
    <citation type="journal article" date="2011" name="J. Bacteriol.">
        <title>Genome sequence of the verrucomicrobium Opitutus terrae PB90-1, an abundant inhabitant of rice paddy soil ecosystems.</title>
        <authorList>
            <person name="van Passel M.W."/>
            <person name="Kant R."/>
            <person name="Palva A."/>
            <person name="Copeland A."/>
            <person name="Lucas S."/>
            <person name="Lapidus A."/>
            <person name="Glavina del Rio T."/>
            <person name="Pitluck S."/>
            <person name="Goltsman E."/>
            <person name="Clum A."/>
            <person name="Sun H."/>
            <person name="Schmutz J."/>
            <person name="Larimer F.W."/>
            <person name="Land M.L."/>
            <person name="Hauser L."/>
            <person name="Kyrpides N."/>
            <person name="Mikhailova N."/>
            <person name="Richardson P.P."/>
            <person name="Janssen P.H."/>
            <person name="de Vos W.M."/>
            <person name="Smidt H."/>
        </authorList>
    </citation>
    <scope>NUCLEOTIDE SEQUENCE [LARGE SCALE GENOMIC DNA]</scope>
    <source>
        <strain evidence="3">DSM 11246 / JCM 15787 / PB90-1</strain>
    </source>
</reference>
<accession>B1ZN70</accession>
<evidence type="ECO:0000256" key="1">
    <source>
        <dbReference type="SAM" id="MobiDB-lite"/>
    </source>
</evidence>